<evidence type="ECO:0000313" key="2">
    <source>
        <dbReference type="EMBL" id="RNA10564.1"/>
    </source>
</evidence>
<reference evidence="2 3" key="1">
    <citation type="journal article" date="2018" name="Sci. Rep.">
        <title>Genomic signatures of local adaptation to the degree of environmental predictability in rotifers.</title>
        <authorList>
            <person name="Franch-Gras L."/>
            <person name="Hahn C."/>
            <person name="Garcia-Roger E.M."/>
            <person name="Carmona M.J."/>
            <person name="Serra M."/>
            <person name="Gomez A."/>
        </authorList>
    </citation>
    <scope>NUCLEOTIDE SEQUENCE [LARGE SCALE GENOMIC DNA]</scope>
    <source>
        <strain evidence="2">HYR1</strain>
    </source>
</reference>
<protein>
    <submittedName>
        <fullName evidence="2">Uncharacterized protein</fullName>
    </submittedName>
</protein>
<evidence type="ECO:0000256" key="1">
    <source>
        <dbReference type="SAM" id="MobiDB-lite"/>
    </source>
</evidence>
<comment type="caution">
    <text evidence="2">The sequence shown here is derived from an EMBL/GenBank/DDBJ whole genome shotgun (WGS) entry which is preliminary data.</text>
</comment>
<proteinExistence type="predicted"/>
<accession>A0A3M7QHE3</accession>
<feature type="compositionally biased region" description="Acidic residues" evidence="1">
    <location>
        <begin position="116"/>
        <end position="137"/>
    </location>
</feature>
<name>A0A3M7QHE3_BRAPC</name>
<feature type="region of interest" description="Disordered" evidence="1">
    <location>
        <begin position="107"/>
        <end position="137"/>
    </location>
</feature>
<keyword evidence="3" id="KW-1185">Reference proteome</keyword>
<evidence type="ECO:0000313" key="3">
    <source>
        <dbReference type="Proteomes" id="UP000276133"/>
    </source>
</evidence>
<dbReference type="Proteomes" id="UP000276133">
    <property type="component" value="Unassembled WGS sequence"/>
</dbReference>
<dbReference type="AlphaFoldDB" id="A0A3M7QHE3"/>
<dbReference type="EMBL" id="REGN01006159">
    <property type="protein sequence ID" value="RNA10564.1"/>
    <property type="molecule type" value="Genomic_DNA"/>
</dbReference>
<organism evidence="2 3">
    <name type="scientific">Brachionus plicatilis</name>
    <name type="common">Marine rotifer</name>
    <name type="synonym">Brachionus muelleri</name>
    <dbReference type="NCBI Taxonomy" id="10195"/>
    <lineage>
        <taxon>Eukaryota</taxon>
        <taxon>Metazoa</taxon>
        <taxon>Spiralia</taxon>
        <taxon>Gnathifera</taxon>
        <taxon>Rotifera</taxon>
        <taxon>Eurotatoria</taxon>
        <taxon>Monogononta</taxon>
        <taxon>Pseudotrocha</taxon>
        <taxon>Ploima</taxon>
        <taxon>Brachionidae</taxon>
        <taxon>Brachionus</taxon>
    </lineage>
</organism>
<sequence length="137" mass="15576">MIQLFPNKDISSMDEISSYLSSEDDDSSLNSTKIAQQRIQEDNESDDFYDAIDNSSGSSIANDLTKKDCMEKRTEIELNNPKHEEKSNTEALKNDITTELDQKKIQTIKSSSSQIDWEDLDFLDEDPTSDDVGENIR</sequence>
<gene>
    <name evidence="2" type="ORF">BpHYR1_026477</name>
</gene>